<dbReference type="GO" id="GO:0006508">
    <property type="term" value="P:proteolysis"/>
    <property type="evidence" value="ECO:0007669"/>
    <property type="project" value="UniProtKB-KW"/>
</dbReference>
<sequence length="235" mass="25489">MLISIRGANRICFQLALGLGLWASCFTGSIAAESADDSLIPYAVNVHRTPMQTWGPGYGIYLGRGLFITAAHVVGRSWWTRPKIAIAGQEYPTRVVKEGSFDGTDVTALAVDPSLLPMRLQMRRMKLCPQAPWPGQQVVTVVPEATVRTHILSPTKLPADVRRFSTVVADVARTGNSGSGVFDVQQRCLLGIMSRKISISRPRGGKTETIDLAKYFVPAAEIKAFLPPEALAGLQ</sequence>
<evidence type="ECO:0000256" key="1">
    <source>
        <dbReference type="SAM" id="SignalP"/>
    </source>
</evidence>
<keyword evidence="1" id="KW-0732">Signal</keyword>
<evidence type="ECO:0000313" key="3">
    <source>
        <dbReference type="Proteomes" id="UP001139054"/>
    </source>
</evidence>
<proteinExistence type="predicted"/>
<comment type="caution">
    <text evidence="2">The sequence shown here is derived from an EMBL/GenBank/DDBJ whole genome shotgun (WGS) entry which is preliminary data.</text>
</comment>
<keyword evidence="2" id="KW-0378">Hydrolase</keyword>
<dbReference type="SUPFAM" id="SSF50494">
    <property type="entry name" value="Trypsin-like serine proteases"/>
    <property type="match status" value="1"/>
</dbReference>
<dbReference type="EMBL" id="JAKLTY010000047">
    <property type="protein sequence ID" value="MCG2632709.1"/>
    <property type="molecule type" value="Genomic_DNA"/>
</dbReference>
<evidence type="ECO:0000313" key="2">
    <source>
        <dbReference type="EMBL" id="MCG2632709.1"/>
    </source>
</evidence>
<dbReference type="RefSeq" id="WP_237892031.1">
    <property type="nucleotide sequence ID" value="NZ_JAKLTY010000047.1"/>
</dbReference>
<accession>A0A9X1RLA0</accession>
<reference evidence="2" key="1">
    <citation type="submission" date="2022-01" db="EMBL/GenBank/DDBJ databases">
        <title>Genome sequnece data of strain Bradyrhizobium sp. nov.</title>
        <authorList>
            <person name="Zhang J."/>
        </authorList>
    </citation>
    <scope>NUCLEOTIDE SEQUENCE</scope>
    <source>
        <strain evidence="2">WYCCWR 13023</strain>
    </source>
</reference>
<dbReference type="InterPro" id="IPR009003">
    <property type="entry name" value="Peptidase_S1_PA"/>
</dbReference>
<dbReference type="GO" id="GO:0008233">
    <property type="term" value="F:peptidase activity"/>
    <property type="evidence" value="ECO:0007669"/>
    <property type="project" value="UniProtKB-KW"/>
</dbReference>
<feature type="chain" id="PRO_5040802679" evidence="1">
    <location>
        <begin position="32"/>
        <end position="235"/>
    </location>
</feature>
<feature type="signal peptide" evidence="1">
    <location>
        <begin position="1"/>
        <end position="31"/>
    </location>
</feature>
<dbReference type="Pfam" id="PF13365">
    <property type="entry name" value="Trypsin_2"/>
    <property type="match status" value="1"/>
</dbReference>
<organism evidence="2 3">
    <name type="scientific">Bradyrhizobium zhengyangense</name>
    <dbReference type="NCBI Taxonomy" id="2911009"/>
    <lineage>
        <taxon>Bacteria</taxon>
        <taxon>Pseudomonadati</taxon>
        <taxon>Pseudomonadota</taxon>
        <taxon>Alphaproteobacteria</taxon>
        <taxon>Hyphomicrobiales</taxon>
        <taxon>Nitrobacteraceae</taxon>
        <taxon>Bradyrhizobium</taxon>
    </lineage>
</organism>
<gene>
    <name evidence="2" type="ORF">L6654_39600</name>
</gene>
<dbReference type="Proteomes" id="UP001139054">
    <property type="component" value="Unassembled WGS sequence"/>
</dbReference>
<keyword evidence="2" id="KW-0645">Protease</keyword>
<protein>
    <submittedName>
        <fullName evidence="2">Serine protease</fullName>
    </submittedName>
</protein>
<dbReference type="AlphaFoldDB" id="A0A9X1RLA0"/>
<name>A0A9X1RLA0_9BRAD</name>
<dbReference type="PROSITE" id="PS51257">
    <property type="entry name" value="PROKAR_LIPOPROTEIN"/>
    <property type="match status" value="1"/>
</dbReference>